<keyword evidence="4" id="KW-0539">Nucleus</keyword>
<dbReference type="Proteomes" id="UP000030748">
    <property type="component" value="Unassembled WGS sequence"/>
</dbReference>
<dbReference type="InterPro" id="IPR036093">
    <property type="entry name" value="NAC_dom_sf"/>
</dbReference>
<dbReference type="Gene3D" id="2.170.150.80">
    <property type="entry name" value="NAC domain"/>
    <property type="match status" value="1"/>
</dbReference>
<accession>A0A022Q511</accession>
<feature type="domain" description="NAC" evidence="6">
    <location>
        <begin position="54"/>
        <end position="220"/>
    </location>
</feature>
<dbReference type="PROSITE" id="PS51005">
    <property type="entry name" value="NAC"/>
    <property type="match status" value="1"/>
</dbReference>
<keyword evidence="3" id="KW-0804">Transcription</keyword>
<evidence type="ECO:0000313" key="8">
    <source>
        <dbReference type="Proteomes" id="UP000030748"/>
    </source>
</evidence>
<evidence type="ECO:0000256" key="1">
    <source>
        <dbReference type="ARBA" id="ARBA00023015"/>
    </source>
</evidence>
<organism evidence="7 8">
    <name type="scientific">Erythranthe guttata</name>
    <name type="common">Yellow monkey flower</name>
    <name type="synonym">Mimulus guttatus</name>
    <dbReference type="NCBI Taxonomy" id="4155"/>
    <lineage>
        <taxon>Eukaryota</taxon>
        <taxon>Viridiplantae</taxon>
        <taxon>Streptophyta</taxon>
        <taxon>Embryophyta</taxon>
        <taxon>Tracheophyta</taxon>
        <taxon>Spermatophyta</taxon>
        <taxon>Magnoliopsida</taxon>
        <taxon>eudicotyledons</taxon>
        <taxon>Gunneridae</taxon>
        <taxon>Pentapetalae</taxon>
        <taxon>asterids</taxon>
        <taxon>lamiids</taxon>
        <taxon>Lamiales</taxon>
        <taxon>Phrymaceae</taxon>
        <taxon>Erythranthe</taxon>
    </lineage>
</organism>
<dbReference type="AlphaFoldDB" id="A0A022Q511"/>
<evidence type="ECO:0000256" key="5">
    <source>
        <dbReference type="SAM" id="MobiDB-lite"/>
    </source>
</evidence>
<dbReference type="KEGG" id="egt:105974031"/>
<evidence type="ECO:0000256" key="4">
    <source>
        <dbReference type="ARBA" id="ARBA00023242"/>
    </source>
</evidence>
<keyword evidence="1" id="KW-0805">Transcription regulation</keyword>
<name>A0A022Q511_ERYGU</name>
<gene>
    <name evidence="7" type="ORF">MIMGU_mgv1a011503mg</name>
</gene>
<sequence>MSLQKAPSMQLSLSDSLSLSLHFLSLPLVPRKPKMEKLMKMMRSDNGENESKKLPPGFVFQPTDEEIVFQYLARKVFSRRLPAYVIPEIDNVFTFPHPSELPGDSEEGRYFFSNTKTNHRSLIFNRIGRPTRAGYWKIVAGSDKQIGCCSKRIMPIVGVKKTLVFYEGKHPSAARTDWFMDLYCIALSRSTVSNTQHRKRHSQGCLVQIGTWVLCHVHFKKKSGGDSIGWRRNYDHFITSDADSASCGSSSSSLDSDSSMFSEVSSSSDASEMNSAPDI</sequence>
<feature type="compositionally biased region" description="Low complexity" evidence="5">
    <location>
        <begin position="241"/>
        <end position="271"/>
    </location>
</feature>
<dbReference type="GO" id="GO:0003677">
    <property type="term" value="F:DNA binding"/>
    <property type="evidence" value="ECO:0007669"/>
    <property type="project" value="UniProtKB-KW"/>
</dbReference>
<dbReference type="InterPro" id="IPR003441">
    <property type="entry name" value="NAC-dom"/>
</dbReference>
<dbReference type="SUPFAM" id="SSF101941">
    <property type="entry name" value="NAC domain"/>
    <property type="match status" value="1"/>
</dbReference>
<dbReference type="PhylomeDB" id="A0A022Q511"/>
<evidence type="ECO:0000259" key="6">
    <source>
        <dbReference type="PROSITE" id="PS51005"/>
    </source>
</evidence>
<reference evidence="7 8" key="1">
    <citation type="journal article" date="2013" name="Proc. Natl. Acad. Sci. U.S.A.">
        <title>Fine-scale variation in meiotic recombination in Mimulus inferred from population shotgun sequencing.</title>
        <authorList>
            <person name="Hellsten U."/>
            <person name="Wright K.M."/>
            <person name="Jenkins J."/>
            <person name="Shu S."/>
            <person name="Yuan Y."/>
            <person name="Wessler S.R."/>
            <person name="Schmutz J."/>
            <person name="Willis J.H."/>
            <person name="Rokhsar D.S."/>
        </authorList>
    </citation>
    <scope>NUCLEOTIDE SEQUENCE [LARGE SCALE GENOMIC DNA]</scope>
    <source>
        <strain evidence="8">cv. DUN x IM62</strain>
    </source>
</reference>
<evidence type="ECO:0000256" key="2">
    <source>
        <dbReference type="ARBA" id="ARBA00023125"/>
    </source>
</evidence>
<dbReference type="eggNOG" id="ENOG502R7WC">
    <property type="taxonomic scope" value="Eukaryota"/>
</dbReference>
<feature type="region of interest" description="Disordered" evidence="5">
    <location>
        <begin position="241"/>
        <end position="279"/>
    </location>
</feature>
<dbReference type="PANTHER" id="PTHR31719">
    <property type="entry name" value="NAC TRANSCRIPTION FACTOR 56"/>
    <property type="match status" value="1"/>
</dbReference>
<keyword evidence="8" id="KW-1185">Reference proteome</keyword>
<evidence type="ECO:0000256" key="3">
    <source>
        <dbReference type="ARBA" id="ARBA00023163"/>
    </source>
</evidence>
<dbReference type="STRING" id="4155.A0A022Q511"/>
<evidence type="ECO:0000313" key="7">
    <source>
        <dbReference type="EMBL" id="EYU23056.1"/>
    </source>
</evidence>
<protein>
    <recommendedName>
        <fullName evidence="6">NAC domain-containing protein</fullName>
    </recommendedName>
</protein>
<proteinExistence type="predicted"/>
<dbReference type="PANTHER" id="PTHR31719:SF130">
    <property type="entry name" value="NAC DOMAIN-CONTAINING PROTEIN 18"/>
    <property type="match status" value="1"/>
</dbReference>
<dbReference type="Pfam" id="PF02365">
    <property type="entry name" value="NAM"/>
    <property type="match status" value="1"/>
</dbReference>
<dbReference type="EMBL" id="KI632182">
    <property type="protein sequence ID" value="EYU23056.1"/>
    <property type="molecule type" value="Genomic_DNA"/>
</dbReference>
<dbReference type="OrthoDB" id="1871428at2759"/>
<keyword evidence="2" id="KW-0238">DNA-binding</keyword>
<dbReference type="GO" id="GO:0006355">
    <property type="term" value="P:regulation of DNA-templated transcription"/>
    <property type="evidence" value="ECO:0007669"/>
    <property type="project" value="InterPro"/>
</dbReference>